<accession>A0AAV7Q5H6</accession>
<sequence length="134" mass="14682">MDTGDIEQALDINGARETVFIKSSCCSDVDQCILDVDKCSVSFEGVTFLNGGGCLNVNNCYLLGINSDAEQSLDSDVAGDKCLYIDRILYGDVCLDVEWRVYSKTTLDIDLNANSEQTGILSDFNILPLYVDWG</sequence>
<gene>
    <name evidence="1" type="ORF">NDU88_001845</name>
</gene>
<proteinExistence type="predicted"/>
<reference evidence="1" key="1">
    <citation type="journal article" date="2022" name="bioRxiv">
        <title>Sequencing and chromosome-scale assembly of the giantPleurodeles waltlgenome.</title>
        <authorList>
            <person name="Brown T."/>
            <person name="Elewa A."/>
            <person name="Iarovenko S."/>
            <person name="Subramanian E."/>
            <person name="Araus A.J."/>
            <person name="Petzold A."/>
            <person name="Susuki M."/>
            <person name="Suzuki K.-i.T."/>
            <person name="Hayashi T."/>
            <person name="Toyoda A."/>
            <person name="Oliveira C."/>
            <person name="Osipova E."/>
            <person name="Leigh N.D."/>
            <person name="Simon A."/>
            <person name="Yun M.H."/>
        </authorList>
    </citation>
    <scope>NUCLEOTIDE SEQUENCE</scope>
    <source>
        <strain evidence="1">20211129_DDA</strain>
        <tissue evidence="1">Liver</tissue>
    </source>
</reference>
<dbReference type="AlphaFoldDB" id="A0AAV7Q5H6"/>
<keyword evidence="2" id="KW-1185">Reference proteome</keyword>
<organism evidence="1 2">
    <name type="scientific">Pleurodeles waltl</name>
    <name type="common">Iberian ribbed newt</name>
    <dbReference type="NCBI Taxonomy" id="8319"/>
    <lineage>
        <taxon>Eukaryota</taxon>
        <taxon>Metazoa</taxon>
        <taxon>Chordata</taxon>
        <taxon>Craniata</taxon>
        <taxon>Vertebrata</taxon>
        <taxon>Euteleostomi</taxon>
        <taxon>Amphibia</taxon>
        <taxon>Batrachia</taxon>
        <taxon>Caudata</taxon>
        <taxon>Salamandroidea</taxon>
        <taxon>Salamandridae</taxon>
        <taxon>Pleurodelinae</taxon>
        <taxon>Pleurodeles</taxon>
    </lineage>
</organism>
<evidence type="ECO:0000313" key="2">
    <source>
        <dbReference type="Proteomes" id="UP001066276"/>
    </source>
</evidence>
<protein>
    <submittedName>
        <fullName evidence="1">Uncharacterized protein</fullName>
    </submittedName>
</protein>
<dbReference type="Proteomes" id="UP001066276">
    <property type="component" value="Chromosome 6"/>
</dbReference>
<evidence type="ECO:0000313" key="1">
    <source>
        <dbReference type="EMBL" id="KAJ1135405.1"/>
    </source>
</evidence>
<comment type="caution">
    <text evidence="1">The sequence shown here is derived from an EMBL/GenBank/DDBJ whole genome shotgun (WGS) entry which is preliminary data.</text>
</comment>
<dbReference type="EMBL" id="JANPWB010000010">
    <property type="protein sequence ID" value="KAJ1135405.1"/>
    <property type="molecule type" value="Genomic_DNA"/>
</dbReference>
<name>A0AAV7Q5H6_PLEWA</name>